<gene>
    <name evidence="1" type="ORF">OPDIPICF_04793</name>
    <name evidence="2" type="ORF">OPDIPICF_04817</name>
</gene>
<organism evidence="2 3">
    <name type="scientific">BD1-7 clade bacterium</name>
    <dbReference type="NCBI Taxonomy" id="2029982"/>
    <lineage>
        <taxon>Bacteria</taxon>
        <taxon>Pseudomonadati</taxon>
        <taxon>Pseudomonadota</taxon>
        <taxon>Gammaproteobacteria</taxon>
        <taxon>Cellvibrionales</taxon>
        <taxon>Spongiibacteraceae</taxon>
        <taxon>BD1-7 clade</taxon>
    </lineage>
</organism>
<evidence type="ECO:0000313" key="2">
    <source>
        <dbReference type="EMBL" id="CAA0118010.1"/>
    </source>
</evidence>
<dbReference type="Pfam" id="PF07273">
    <property type="entry name" value="DUF1439"/>
    <property type="match status" value="1"/>
</dbReference>
<keyword evidence="3" id="KW-1185">Reference proteome</keyword>
<evidence type="ECO:0000313" key="1">
    <source>
        <dbReference type="EMBL" id="CAA0117703.1"/>
    </source>
</evidence>
<dbReference type="AlphaFoldDB" id="A0A5S9QJR7"/>
<dbReference type="EMBL" id="CACSIO010000025">
    <property type="protein sequence ID" value="CAA0117703.1"/>
    <property type="molecule type" value="Genomic_DNA"/>
</dbReference>
<dbReference type="InterPro" id="IPR010835">
    <property type="entry name" value="DUF1439"/>
</dbReference>
<sequence length="181" mass="20380">MKYAISAIAIIVTIALASYFYVSGKEYLVELSEEELHQKFKESVPYKKNYLFVIDVFLKNPRLELLEENNRVKVGLDVTFNIIVNDQPFGGSLDVSGGVKYSNKNGGFYLDSPAIEQLDVTGVPPEYTDQASKYLEAAVKSYYEDRPIYVLSSFKSDEALAKMVLKSVEVKDKKLLLQLGL</sequence>
<dbReference type="Proteomes" id="UP000441399">
    <property type="component" value="Unassembled WGS sequence"/>
</dbReference>
<evidence type="ECO:0008006" key="4">
    <source>
        <dbReference type="Google" id="ProtNLM"/>
    </source>
</evidence>
<protein>
    <recommendedName>
        <fullName evidence="4">DUF1439 domain-containing protein</fullName>
    </recommendedName>
</protein>
<dbReference type="EMBL" id="CACSIO010000030">
    <property type="protein sequence ID" value="CAA0118010.1"/>
    <property type="molecule type" value="Genomic_DNA"/>
</dbReference>
<accession>A0A5S9QJR7</accession>
<evidence type="ECO:0000313" key="3">
    <source>
        <dbReference type="Proteomes" id="UP000441399"/>
    </source>
</evidence>
<reference evidence="2 3" key="1">
    <citation type="submission" date="2019-11" db="EMBL/GenBank/DDBJ databases">
        <authorList>
            <person name="Holert J."/>
        </authorList>
    </citation>
    <scope>NUCLEOTIDE SEQUENCE [LARGE SCALE GENOMIC DNA]</scope>
    <source>
        <strain evidence="2">SB11_3</strain>
    </source>
</reference>
<name>A0A5S9QJR7_9GAMM</name>
<dbReference type="Gene3D" id="3.15.10.40">
    <property type="entry name" value="Uncharacterised protein PF07273, DUF1439"/>
    <property type="match status" value="1"/>
</dbReference>
<proteinExistence type="predicted"/>